<accession>A0A8C5FUG0</accession>
<dbReference type="OMA" id="ECWIRQC"/>
<evidence type="ECO:0000313" key="4">
    <source>
        <dbReference type="Proteomes" id="UP000694546"/>
    </source>
</evidence>
<dbReference type="GeneTree" id="ENSGT00500000045104"/>
<dbReference type="GO" id="GO:0005615">
    <property type="term" value="C:extracellular space"/>
    <property type="evidence" value="ECO:0007669"/>
    <property type="project" value="TreeGrafter"/>
</dbReference>
<proteinExistence type="predicted"/>
<dbReference type="Pfam" id="PF15148">
    <property type="entry name" value="Apolipo_F"/>
    <property type="match status" value="1"/>
</dbReference>
<keyword evidence="4" id="KW-1185">Reference proteome</keyword>
<feature type="region of interest" description="Disordered" evidence="1">
    <location>
        <begin position="28"/>
        <end position="60"/>
    </location>
</feature>
<organism evidence="3 4">
    <name type="scientific">Gadus morhua</name>
    <name type="common">Atlantic cod</name>
    <dbReference type="NCBI Taxonomy" id="8049"/>
    <lineage>
        <taxon>Eukaryota</taxon>
        <taxon>Metazoa</taxon>
        <taxon>Chordata</taxon>
        <taxon>Craniata</taxon>
        <taxon>Vertebrata</taxon>
        <taxon>Euteleostomi</taxon>
        <taxon>Actinopterygii</taxon>
        <taxon>Neopterygii</taxon>
        <taxon>Teleostei</taxon>
        <taxon>Neoteleostei</taxon>
        <taxon>Acanthomorphata</taxon>
        <taxon>Zeiogadaria</taxon>
        <taxon>Gadariae</taxon>
        <taxon>Gadiformes</taxon>
        <taxon>Gadoidei</taxon>
        <taxon>Gadidae</taxon>
        <taxon>Gadus</taxon>
    </lineage>
</organism>
<dbReference type="InterPro" id="IPR026114">
    <property type="entry name" value="APOF"/>
</dbReference>
<sequence>MMCSQMRWLLVIQLLLTEQALCRSTSPLAHRSAPLPSSNLQDGDGSTRPARQSVLGSRPHGGFKHFPVHEGQRIHSAKRMISLLREKLVGRIHNHIQSQENVSCEELLSASTMEDPRSPLFPQELLGLSLVPVLAVADCHQEAVALMLQLYDLLGVADTEELLVEVEALIERRISRAVASTAAAAAATSPPPPAETQRVDEMQMEAVMFNIQQLARESKTLQGTSGREKHWEVCEGWAQVNGTLLLGKAVEGPSEGLEEALRACESLGLQCAGIAHGGGGGGLLKAGRSKYSAVLKKGSRVVPAADSSDCWLRLCRAEKEPWSPAAGRRWRRGADADDHCSDRKEQNIYSVVEWIPAVSTLYSLGTAMYYASLNCTETARERALLSAVDLGTDALMAVTGGTAGVAGYALGVGVKTGVKASLKYLLGSMKDEDLLVNQYTWEEEVLRMQED</sequence>
<dbReference type="PANTHER" id="PTHR15011:SF3">
    <property type="entry name" value="APOLIPOPROTEIN F"/>
    <property type="match status" value="1"/>
</dbReference>
<evidence type="ECO:0000256" key="1">
    <source>
        <dbReference type="SAM" id="MobiDB-lite"/>
    </source>
</evidence>
<dbReference type="Ensembl" id="ENSGMOT00000053350.1">
    <property type="protein sequence ID" value="ENSGMOP00000062060.1"/>
    <property type="gene ID" value="ENSGMOG00000024367.1"/>
</dbReference>
<name>A0A8C5FUG0_GADMO</name>
<feature type="chain" id="PRO_5046727184" evidence="2">
    <location>
        <begin position="25"/>
        <end position="451"/>
    </location>
</feature>
<feature type="signal peptide" evidence="2">
    <location>
        <begin position="1"/>
        <end position="24"/>
    </location>
</feature>
<dbReference type="GO" id="GO:0008203">
    <property type="term" value="P:cholesterol metabolic process"/>
    <property type="evidence" value="ECO:0007669"/>
    <property type="project" value="TreeGrafter"/>
</dbReference>
<reference evidence="3" key="1">
    <citation type="submission" date="2025-08" db="UniProtKB">
        <authorList>
            <consortium name="Ensembl"/>
        </authorList>
    </citation>
    <scope>IDENTIFICATION</scope>
</reference>
<dbReference type="PANTHER" id="PTHR15011">
    <property type="entry name" value="APOLIPOPROTEIN F"/>
    <property type="match status" value="1"/>
</dbReference>
<dbReference type="Proteomes" id="UP000694546">
    <property type="component" value="Chromosome 13"/>
</dbReference>
<dbReference type="AlphaFoldDB" id="A0A8C5FUG0"/>
<evidence type="ECO:0000313" key="3">
    <source>
        <dbReference type="Ensembl" id="ENSGMOP00000062060.1"/>
    </source>
</evidence>
<keyword evidence="2" id="KW-0732">Signal</keyword>
<evidence type="ECO:0000256" key="2">
    <source>
        <dbReference type="SAM" id="SignalP"/>
    </source>
</evidence>
<reference evidence="3" key="2">
    <citation type="submission" date="2025-09" db="UniProtKB">
        <authorList>
            <consortium name="Ensembl"/>
        </authorList>
    </citation>
    <scope>IDENTIFICATION</scope>
</reference>
<protein>
    <submittedName>
        <fullName evidence="3">Apolipoprotein F</fullName>
    </submittedName>
</protein>